<accession>A0A919SIC6</accession>
<sequence>MAGLSRLFLNLPLRLPWRLLQKARNRILRVIRVMAALRGPLELTRSWLGLLRLLALGLPLPL</sequence>
<dbReference type="EMBL" id="BOQP01000012">
    <property type="protein sequence ID" value="GIM72239.1"/>
    <property type="molecule type" value="Genomic_DNA"/>
</dbReference>
<gene>
    <name evidence="1" type="ORF">Aco04nite_29270</name>
</gene>
<comment type="caution">
    <text evidence="1">The sequence shown here is derived from an EMBL/GenBank/DDBJ whole genome shotgun (WGS) entry which is preliminary data.</text>
</comment>
<protein>
    <submittedName>
        <fullName evidence="1">Uncharacterized protein</fullName>
    </submittedName>
</protein>
<organism evidence="1 2">
    <name type="scientific">Winogradskya consettensis</name>
    <dbReference type="NCBI Taxonomy" id="113560"/>
    <lineage>
        <taxon>Bacteria</taxon>
        <taxon>Bacillati</taxon>
        <taxon>Actinomycetota</taxon>
        <taxon>Actinomycetes</taxon>
        <taxon>Micromonosporales</taxon>
        <taxon>Micromonosporaceae</taxon>
        <taxon>Winogradskya</taxon>
    </lineage>
</organism>
<evidence type="ECO:0000313" key="2">
    <source>
        <dbReference type="Proteomes" id="UP000680865"/>
    </source>
</evidence>
<dbReference type="AlphaFoldDB" id="A0A919SIC6"/>
<keyword evidence="2" id="KW-1185">Reference proteome</keyword>
<proteinExistence type="predicted"/>
<reference evidence="1" key="1">
    <citation type="submission" date="2021-03" db="EMBL/GenBank/DDBJ databases">
        <title>Whole genome shotgun sequence of Actinoplanes consettensis NBRC 14913.</title>
        <authorList>
            <person name="Komaki H."/>
            <person name="Tamura T."/>
        </authorList>
    </citation>
    <scope>NUCLEOTIDE SEQUENCE</scope>
    <source>
        <strain evidence="1">NBRC 14913</strain>
    </source>
</reference>
<name>A0A919SIC6_9ACTN</name>
<evidence type="ECO:0000313" key="1">
    <source>
        <dbReference type="EMBL" id="GIM72239.1"/>
    </source>
</evidence>
<dbReference type="Proteomes" id="UP000680865">
    <property type="component" value="Unassembled WGS sequence"/>
</dbReference>